<evidence type="ECO:0000313" key="2">
    <source>
        <dbReference type="Proteomes" id="UP000593576"/>
    </source>
</evidence>
<organism evidence="1 2">
    <name type="scientific">Gossypium schwendimanii</name>
    <name type="common">Cotton</name>
    <dbReference type="NCBI Taxonomy" id="34291"/>
    <lineage>
        <taxon>Eukaryota</taxon>
        <taxon>Viridiplantae</taxon>
        <taxon>Streptophyta</taxon>
        <taxon>Embryophyta</taxon>
        <taxon>Tracheophyta</taxon>
        <taxon>Spermatophyta</taxon>
        <taxon>Magnoliopsida</taxon>
        <taxon>eudicotyledons</taxon>
        <taxon>Gunneridae</taxon>
        <taxon>Pentapetalae</taxon>
        <taxon>rosids</taxon>
        <taxon>malvids</taxon>
        <taxon>Malvales</taxon>
        <taxon>Malvaceae</taxon>
        <taxon>Malvoideae</taxon>
        <taxon>Gossypium</taxon>
    </lineage>
</organism>
<keyword evidence="2" id="KW-1185">Reference proteome</keyword>
<sequence length="72" mass="8404">MNDGAEWLKISHIPGVIVDRQRIIPKATWDEIQKVGIEFKGENQANAFPSLKKLCFVDMAKWEEWDIFEVDK</sequence>
<feature type="non-terminal residue" evidence="1">
    <location>
        <position position="1"/>
    </location>
</feature>
<dbReference type="Proteomes" id="UP000593576">
    <property type="component" value="Unassembled WGS sequence"/>
</dbReference>
<name>A0A7J9KPU0_GOSSC</name>
<comment type="caution">
    <text evidence="1">The sequence shown here is derived from an EMBL/GenBank/DDBJ whole genome shotgun (WGS) entry which is preliminary data.</text>
</comment>
<dbReference type="AlphaFoldDB" id="A0A7J9KPU0"/>
<gene>
    <name evidence="1" type="ORF">Goshw_001912</name>
</gene>
<proteinExistence type="predicted"/>
<dbReference type="EMBL" id="JABFAF010000002">
    <property type="protein sequence ID" value="MBA0848418.1"/>
    <property type="molecule type" value="Genomic_DNA"/>
</dbReference>
<reference evidence="1 2" key="1">
    <citation type="journal article" date="2019" name="Genome Biol. Evol.">
        <title>Insights into the evolution of the New World diploid cottons (Gossypium, subgenus Houzingenia) based on genome sequencing.</title>
        <authorList>
            <person name="Grover C.E."/>
            <person name="Arick M.A. 2nd"/>
            <person name="Thrash A."/>
            <person name="Conover J.L."/>
            <person name="Sanders W.S."/>
            <person name="Peterson D.G."/>
            <person name="Frelichowski J.E."/>
            <person name="Scheffler J.A."/>
            <person name="Scheffler B.E."/>
            <person name="Wendel J.F."/>
        </authorList>
    </citation>
    <scope>NUCLEOTIDE SEQUENCE [LARGE SCALE GENOMIC DNA]</scope>
    <source>
        <strain evidence="1">1</strain>
        <tissue evidence="1">Leaf</tissue>
    </source>
</reference>
<evidence type="ECO:0000313" key="1">
    <source>
        <dbReference type="EMBL" id="MBA0848418.1"/>
    </source>
</evidence>
<protein>
    <submittedName>
        <fullName evidence="1">Uncharacterized protein</fullName>
    </submittedName>
</protein>
<accession>A0A7J9KPU0</accession>